<proteinExistence type="inferred from homology"/>
<dbReference type="EMBL" id="KU351241">
    <property type="protein sequence ID" value="ANW37018.1"/>
    <property type="molecule type" value="Genomic_DNA"/>
</dbReference>
<comment type="function">
    <text evidence="1">Core subunit of the mitochondrial membrane respiratory chain NADH dehydrogenase (Complex I) that is believed to belong to the minimal assembly required for catalysis. Complex I functions in the transfer of electrons from NADH to the respiratory chain. The immediate electron acceptor for the enzyme is believed to be ubiquinone.</text>
</comment>
<keyword evidence="7 17" id="KW-0812">Transmembrane</keyword>
<dbReference type="PANTHER" id="PTHR42829">
    <property type="entry name" value="NADH-UBIQUINONE OXIDOREDUCTASE CHAIN 5"/>
    <property type="match status" value="1"/>
</dbReference>
<keyword evidence="13 17" id="KW-0830">Ubiquinone</keyword>
<evidence type="ECO:0000256" key="7">
    <source>
        <dbReference type="ARBA" id="ARBA00022692"/>
    </source>
</evidence>
<feature type="domain" description="NADH dehydrogenase subunit 5 C-terminal" evidence="20">
    <location>
        <begin position="389"/>
        <end position="569"/>
    </location>
</feature>
<evidence type="ECO:0000259" key="18">
    <source>
        <dbReference type="Pfam" id="PF00361"/>
    </source>
</evidence>
<feature type="transmembrane region" description="Helical" evidence="17">
    <location>
        <begin position="239"/>
        <end position="261"/>
    </location>
</feature>
<reference evidence="21" key="1">
    <citation type="journal article" date="2017" name="Sci. Rep.">
        <title>Mitochondrial genomes of the hoverflies Episyrphus balteatus and Eupeodes corollae (Diptera: Syrphidae), with a phylogenetic analysis of Muscomorpha.</title>
        <authorList>
            <person name="Pu D.Q."/>
            <person name="Liu H.L."/>
            <person name="Gong Y.Y."/>
            <person name="Ji P.C."/>
            <person name="Li Y.J."/>
            <person name="Mou F.S."/>
            <person name="Wei S.J."/>
        </authorList>
    </citation>
    <scope>NUCLEOTIDE SEQUENCE</scope>
</reference>
<evidence type="ECO:0000256" key="6">
    <source>
        <dbReference type="ARBA" id="ARBA00022660"/>
    </source>
</evidence>
<protein>
    <recommendedName>
        <fullName evidence="4 17">NADH-ubiquinone oxidoreductase chain 5</fullName>
        <ecNumber evidence="3 17">7.1.1.2</ecNumber>
    </recommendedName>
</protein>
<dbReference type="PRINTS" id="PR01434">
    <property type="entry name" value="NADHDHGNASE5"/>
</dbReference>
<evidence type="ECO:0000256" key="4">
    <source>
        <dbReference type="ARBA" id="ARBA00021096"/>
    </source>
</evidence>
<comment type="function">
    <text evidence="17">Core subunit of the mitochondrial membrane respiratory chain NADH dehydrogenase (Complex I) which catalyzes electron transfer from NADH through the respiratory chain, using ubiquinone as an electron acceptor. Essential for the catalytic activity and assembly of complex I.</text>
</comment>
<feature type="transmembrane region" description="Helical" evidence="17">
    <location>
        <begin position="416"/>
        <end position="439"/>
    </location>
</feature>
<dbReference type="CTD" id="4540"/>
<feature type="transmembrane region" description="Helical" evidence="17">
    <location>
        <begin position="140"/>
        <end position="157"/>
    </location>
</feature>
<evidence type="ECO:0000256" key="8">
    <source>
        <dbReference type="ARBA" id="ARBA00022792"/>
    </source>
</evidence>
<feature type="transmembrane region" description="Helical" evidence="17">
    <location>
        <begin position="7"/>
        <end position="25"/>
    </location>
</feature>
<dbReference type="InterPro" id="IPR010934">
    <property type="entry name" value="NADH_DH_su5_C"/>
</dbReference>
<dbReference type="GO" id="GO:0015990">
    <property type="term" value="P:electron transport coupled proton transport"/>
    <property type="evidence" value="ECO:0007669"/>
    <property type="project" value="TreeGrafter"/>
</dbReference>
<evidence type="ECO:0000256" key="2">
    <source>
        <dbReference type="ARBA" id="ARBA00004448"/>
    </source>
</evidence>
<dbReference type="EC" id="7.1.1.2" evidence="3 17"/>
<feature type="transmembrane region" description="Helical" evidence="17">
    <location>
        <begin position="82"/>
        <end position="101"/>
    </location>
</feature>
<evidence type="ECO:0000256" key="17">
    <source>
        <dbReference type="RuleBase" id="RU003404"/>
    </source>
</evidence>
<evidence type="ECO:0000256" key="13">
    <source>
        <dbReference type="ARBA" id="ARBA00023075"/>
    </source>
</evidence>
<dbReference type="InterPro" id="IPR001516">
    <property type="entry name" value="Proton_antipo_N"/>
</dbReference>
<evidence type="ECO:0000256" key="10">
    <source>
        <dbReference type="ARBA" id="ARBA00022982"/>
    </source>
</evidence>
<feature type="transmembrane region" description="Helical" evidence="17">
    <location>
        <begin position="45"/>
        <end position="70"/>
    </location>
</feature>
<evidence type="ECO:0000256" key="5">
    <source>
        <dbReference type="ARBA" id="ARBA00022448"/>
    </source>
</evidence>
<comment type="catalytic activity">
    <reaction evidence="16 17">
        <text>a ubiquinone + NADH + 5 H(+)(in) = a ubiquinol + NAD(+) + 4 H(+)(out)</text>
        <dbReference type="Rhea" id="RHEA:29091"/>
        <dbReference type="Rhea" id="RHEA-COMP:9565"/>
        <dbReference type="Rhea" id="RHEA-COMP:9566"/>
        <dbReference type="ChEBI" id="CHEBI:15378"/>
        <dbReference type="ChEBI" id="CHEBI:16389"/>
        <dbReference type="ChEBI" id="CHEBI:17976"/>
        <dbReference type="ChEBI" id="CHEBI:57540"/>
        <dbReference type="ChEBI" id="CHEBI:57945"/>
        <dbReference type="EC" id="7.1.1.2"/>
    </reaction>
</comment>
<evidence type="ECO:0000256" key="11">
    <source>
        <dbReference type="ARBA" id="ARBA00022989"/>
    </source>
</evidence>
<keyword evidence="9" id="KW-1278">Translocase</keyword>
<feature type="transmembrane region" description="Helical" evidence="17">
    <location>
        <begin position="292"/>
        <end position="314"/>
    </location>
</feature>
<evidence type="ECO:0000259" key="19">
    <source>
        <dbReference type="Pfam" id="PF00662"/>
    </source>
</evidence>
<evidence type="ECO:0000256" key="15">
    <source>
        <dbReference type="ARBA" id="ARBA00023136"/>
    </source>
</evidence>
<dbReference type="Pfam" id="PF00361">
    <property type="entry name" value="Proton_antipo_M"/>
    <property type="match status" value="1"/>
</dbReference>
<organism evidence="21">
    <name type="scientific">Episyrphus balteatus</name>
    <name type="common">Marmalade hoverfly</name>
    <name type="synonym">Syrphus balteaus</name>
    <dbReference type="NCBI Taxonomy" id="286459"/>
    <lineage>
        <taxon>Eukaryota</taxon>
        <taxon>Metazoa</taxon>
        <taxon>Ecdysozoa</taxon>
        <taxon>Arthropoda</taxon>
        <taxon>Hexapoda</taxon>
        <taxon>Insecta</taxon>
        <taxon>Pterygota</taxon>
        <taxon>Neoptera</taxon>
        <taxon>Endopterygota</taxon>
        <taxon>Diptera</taxon>
        <taxon>Brachycera</taxon>
        <taxon>Muscomorpha</taxon>
        <taxon>Syrphoidea</taxon>
        <taxon>Syrphidae</taxon>
        <taxon>Syrphinae</taxon>
        <taxon>Syrphini</taxon>
        <taxon>Episyrphus</taxon>
    </lineage>
</organism>
<keyword evidence="14 17" id="KW-0496">Mitochondrion</keyword>
<dbReference type="RefSeq" id="YP_009446008.1">
    <property type="nucleotide sequence ID" value="NC_036481.1"/>
</dbReference>
<feature type="transmembrane region" description="Helical" evidence="17">
    <location>
        <begin position="485"/>
        <end position="506"/>
    </location>
</feature>
<feature type="transmembrane region" description="Helical" evidence="17">
    <location>
        <begin position="554"/>
        <end position="572"/>
    </location>
</feature>
<feature type="transmembrane region" description="Helical" evidence="17">
    <location>
        <begin position="107"/>
        <end position="128"/>
    </location>
</feature>
<evidence type="ECO:0000256" key="9">
    <source>
        <dbReference type="ARBA" id="ARBA00022967"/>
    </source>
</evidence>
<dbReference type="GO" id="GO:0042773">
    <property type="term" value="P:ATP synthesis coupled electron transport"/>
    <property type="evidence" value="ECO:0007669"/>
    <property type="project" value="InterPro"/>
</dbReference>
<dbReference type="Pfam" id="PF00662">
    <property type="entry name" value="Proton_antipo_N"/>
    <property type="match status" value="1"/>
</dbReference>
<keyword evidence="6" id="KW-0679">Respiratory chain</keyword>
<dbReference type="InterPro" id="IPR003945">
    <property type="entry name" value="NU5C-like"/>
</dbReference>
<keyword evidence="12 17" id="KW-0520">NAD</keyword>
<evidence type="ECO:0000256" key="12">
    <source>
        <dbReference type="ARBA" id="ARBA00023027"/>
    </source>
</evidence>
<keyword evidence="10" id="KW-0249">Electron transport</keyword>
<sequence length="573" mass="65661">MCLMNFIMLFMMSIILLMSSLYFLMNEITYFLEWELVSMNSMSIVMTFLFDWMSLMFMSFVLLISSLVIYYSKEYMIHDMNINRFIMLVLMFVLSMMFLIISPNLVSILLGWDGLGLVSYCLVIYFNNVKSYNAGMLTALLNRVGDVFLLLAIAWMLNYGSWNYVFYLEFMMNDKEMLMISILVTSAAMTKSAQIPFSSWLPAAMAAPTPVSALVHSSTLVTAGIYLLIRFNMLLCNTFMSQLLLLLAGLTMFMSGLGANFEFDLKKIIALSTLSQLGLMMMILSMGYYKLAFFHLLTHALFKALLFMCAGAIIHNMNNSQDLRLMGGLSLFMPLTSSCFNVANLALCGMPFLAGFYSKDLILEIVSLSMVNLFIYYLFFFSTGLTVCYSLRLVYYSMTGNMNCSSLNVLNDESWIMLKGMLGLMFMKIIGGSMLSWLIFMTPYTICLPYYLKYMTLFVCIVGGLVGYLISNISLFMTNKSLNNYYISVFAGSMWFMPYISTYGIINYSLKLGMNVVMNFDQGWSEFMGSQNLYKQLVINSQFMNFLQNNNLKIYLMIFILWFIILVMFLIML</sequence>
<feature type="transmembrane region" description="Helical" evidence="17">
    <location>
        <begin position="268"/>
        <end position="286"/>
    </location>
</feature>
<dbReference type="GO" id="GO:0003954">
    <property type="term" value="F:NADH dehydrogenase activity"/>
    <property type="evidence" value="ECO:0007669"/>
    <property type="project" value="TreeGrafter"/>
</dbReference>
<dbReference type="GeneID" id="35199887"/>
<evidence type="ECO:0000259" key="20">
    <source>
        <dbReference type="Pfam" id="PF06455"/>
    </source>
</evidence>
<comment type="similarity">
    <text evidence="17">Belongs to the complex I subunit 5 family.</text>
</comment>
<gene>
    <name evidence="21" type="primary">ND5</name>
</gene>
<comment type="subcellular location">
    <subcellularLocation>
        <location evidence="2">Mitochondrion inner membrane</location>
        <topology evidence="2">Multi-pass membrane protein</topology>
    </subcellularLocation>
</comment>
<geneLocation type="mitochondrion" evidence="21"/>
<feature type="transmembrane region" description="Helical" evidence="17">
    <location>
        <begin position="326"/>
        <end position="354"/>
    </location>
</feature>
<feature type="domain" description="NADH-Ubiquinone oxidoreductase (complex I) chain 5 N-terminal" evidence="19">
    <location>
        <begin position="37"/>
        <end position="85"/>
    </location>
</feature>
<name>A0A342LHI1_EPIBA</name>
<dbReference type="AlphaFoldDB" id="A0A342LHI1"/>
<keyword evidence="15 17" id="KW-0472">Membrane</keyword>
<keyword evidence="11 17" id="KW-1133">Transmembrane helix</keyword>
<evidence type="ECO:0000256" key="3">
    <source>
        <dbReference type="ARBA" id="ARBA00012944"/>
    </source>
</evidence>
<evidence type="ECO:0000256" key="16">
    <source>
        <dbReference type="ARBA" id="ARBA00049551"/>
    </source>
</evidence>
<dbReference type="PRINTS" id="PR01435">
    <property type="entry name" value="NPOXDRDTASE5"/>
</dbReference>
<dbReference type="Pfam" id="PF06455">
    <property type="entry name" value="NADH5_C"/>
    <property type="match status" value="1"/>
</dbReference>
<dbReference type="PANTHER" id="PTHR42829:SF2">
    <property type="entry name" value="NADH-UBIQUINONE OXIDOREDUCTASE CHAIN 5"/>
    <property type="match status" value="1"/>
</dbReference>
<evidence type="ECO:0000256" key="1">
    <source>
        <dbReference type="ARBA" id="ARBA00003257"/>
    </source>
</evidence>
<dbReference type="GO" id="GO:0008137">
    <property type="term" value="F:NADH dehydrogenase (ubiquinone) activity"/>
    <property type="evidence" value="ECO:0007669"/>
    <property type="project" value="UniProtKB-EC"/>
</dbReference>
<keyword evidence="5 17" id="KW-0813">Transport</keyword>
<evidence type="ECO:0000256" key="14">
    <source>
        <dbReference type="ARBA" id="ARBA00023128"/>
    </source>
</evidence>
<dbReference type="InterPro" id="IPR001750">
    <property type="entry name" value="ND/Mrp_TM"/>
</dbReference>
<feature type="transmembrane region" description="Helical" evidence="17">
    <location>
        <begin position="374"/>
        <end position="395"/>
    </location>
</feature>
<feature type="domain" description="NADH:quinone oxidoreductase/Mrp antiporter transmembrane" evidence="18">
    <location>
        <begin position="102"/>
        <end position="386"/>
    </location>
</feature>
<keyword evidence="8" id="KW-0999">Mitochondrion inner membrane</keyword>
<evidence type="ECO:0000313" key="21">
    <source>
        <dbReference type="EMBL" id="ANW37018.1"/>
    </source>
</evidence>
<dbReference type="GO" id="GO:0005743">
    <property type="term" value="C:mitochondrial inner membrane"/>
    <property type="evidence" value="ECO:0007669"/>
    <property type="project" value="UniProtKB-SubCell"/>
</dbReference>
<feature type="transmembrane region" description="Helical" evidence="17">
    <location>
        <begin position="177"/>
        <end position="201"/>
    </location>
</feature>
<accession>A0A342LHI1</accession>
<feature type="transmembrane region" description="Helical" evidence="17">
    <location>
        <begin position="213"/>
        <end position="233"/>
    </location>
</feature>
<feature type="transmembrane region" description="Helical" evidence="17">
    <location>
        <begin position="451"/>
        <end position="473"/>
    </location>
</feature>